<reference evidence="1" key="3">
    <citation type="submission" date="2025-09" db="UniProtKB">
        <authorList>
            <consortium name="Ensembl"/>
        </authorList>
    </citation>
    <scope>IDENTIFICATION</scope>
</reference>
<evidence type="ECO:0000313" key="1">
    <source>
        <dbReference type="Ensembl" id="ENSPMRP00000024538.1"/>
    </source>
</evidence>
<accession>A0A670JIE5</accession>
<organism evidence="1 2">
    <name type="scientific">Podarcis muralis</name>
    <name type="common">Wall lizard</name>
    <name type="synonym">Lacerta muralis</name>
    <dbReference type="NCBI Taxonomy" id="64176"/>
    <lineage>
        <taxon>Eukaryota</taxon>
        <taxon>Metazoa</taxon>
        <taxon>Chordata</taxon>
        <taxon>Craniata</taxon>
        <taxon>Vertebrata</taxon>
        <taxon>Euteleostomi</taxon>
        <taxon>Lepidosauria</taxon>
        <taxon>Squamata</taxon>
        <taxon>Bifurcata</taxon>
        <taxon>Unidentata</taxon>
        <taxon>Episquamata</taxon>
        <taxon>Laterata</taxon>
        <taxon>Lacertibaenia</taxon>
        <taxon>Lacertidae</taxon>
        <taxon>Podarcis</taxon>
    </lineage>
</organism>
<reference evidence="1 2" key="1">
    <citation type="journal article" date="2019" name="Proc. Natl. Acad. Sci. U.S.A.">
        <title>Regulatory changes in pterin and carotenoid genes underlie balanced color polymorphisms in the wall lizard.</title>
        <authorList>
            <person name="Andrade P."/>
            <person name="Pinho C."/>
            <person name="Perez I de Lanuza G."/>
            <person name="Afonso S."/>
            <person name="Brejcha J."/>
            <person name="Rubin C.J."/>
            <person name="Wallerman O."/>
            <person name="Pereira P."/>
            <person name="Sabatino S.J."/>
            <person name="Bellati A."/>
            <person name="Pellitteri-Rosa D."/>
            <person name="Bosakova Z."/>
            <person name="Bunikis I."/>
            <person name="Carretero M.A."/>
            <person name="Feiner N."/>
            <person name="Marsik P."/>
            <person name="Pauperio F."/>
            <person name="Salvi D."/>
            <person name="Soler L."/>
            <person name="While G.M."/>
            <person name="Uller T."/>
            <person name="Font E."/>
            <person name="Andersson L."/>
            <person name="Carneiro M."/>
        </authorList>
    </citation>
    <scope>NUCLEOTIDE SEQUENCE</scope>
</reference>
<dbReference type="Ensembl" id="ENSPMRT00000026034.1">
    <property type="protein sequence ID" value="ENSPMRP00000024538.1"/>
    <property type="gene ID" value="ENSPMRG00000015847.1"/>
</dbReference>
<keyword evidence="2" id="KW-1185">Reference proteome</keyword>
<sequence length="95" mass="10981">MTSKEPGIGSLLTMFLQMRQQFKEDEKAYKRKLQAYQDGQQRQAQLVQKMQNKVGGITLNRWEDGGVSQTDSIKTQQWGLLQKFSIRFVGPVFLI</sequence>
<reference evidence="1" key="2">
    <citation type="submission" date="2025-08" db="UniProtKB">
        <authorList>
            <consortium name="Ensembl"/>
        </authorList>
    </citation>
    <scope>IDENTIFICATION</scope>
</reference>
<evidence type="ECO:0000313" key="2">
    <source>
        <dbReference type="Proteomes" id="UP000472272"/>
    </source>
</evidence>
<proteinExistence type="predicted"/>
<protein>
    <submittedName>
        <fullName evidence="1">Uncharacterized protein</fullName>
    </submittedName>
</protein>
<name>A0A670JIE5_PODMU</name>
<dbReference type="AlphaFoldDB" id="A0A670JIE5"/>
<dbReference type="Proteomes" id="UP000472272">
    <property type="component" value="Chromosome 5"/>
</dbReference>